<proteinExistence type="inferred from homology"/>
<feature type="compositionally biased region" description="Basic and acidic residues" evidence="10">
    <location>
        <begin position="337"/>
        <end position="349"/>
    </location>
</feature>
<dbReference type="CDD" id="cd15331">
    <property type="entry name" value="7tmA_5-HT1A_invertebrates"/>
    <property type="match status" value="1"/>
</dbReference>
<evidence type="ECO:0000256" key="5">
    <source>
        <dbReference type="ARBA" id="ARBA00023040"/>
    </source>
</evidence>
<evidence type="ECO:0000256" key="10">
    <source>
        <dbReference type="SAM" id="MobiDB-lite"/>
    </source>
</evidence>
<feature type="transmembrane region" description="Helical" evidence="11">
    <location>
        <begin position="96"/>
        <end position="118"/>
    </location>
</feature>
<feature type="transmembrane region" description="Helical" evidence="11">
    <location>
        <begin position="596"/>
        <end position="616"/>
    </location>
</feature>
<dbReference type="PROSITE" id="PS50262">
    <property type="entry name" value="G_PROTEIN_RECEP_F1_2"/>
    <property type="match status" value="1"/>
</dbReference>
<feature type="transmembrane region" description="Helical" evidence="11">
    <location>
        <begin position="138"/>
        <end position="156"/>
    </location>
</feature>
<comment type="subcellular location">
    <subcellularLocation>
        <location evidence="1">Cell membrane</location>
        <topology evidence="1">Multi-pass membrane protein</topology>
    </subcellularLocation>
</comment>
<dbReference type="GO" id="GO:0004930">
    <property type="term" value="F:G protein-coupled receptor activity"/>
    <property type="evidence" value="ECO:0007669"/>
    <property type="project" value="UniProtKB-KW"/>
</dbReference>
<feature type="region of interest" description="Disordered" evidence="10">
    <location>
        <begin position="416"/>
        <end position="445"/>
    </location>
</feature>
<keyword evidence="7 9" id="KW-0675">Receptor</keyword>
<dbReference type="PANTHER" id="PTHR24248">
    <property type="entry name" value="ADRENERGIC RECEPTOR-RELATED G-PROTEIN COUPLED RECEPTOR"/>
    <property type="match status" value="1"/>
</dbReference>
<evidence type="ECO:0000259" key="12">
    <source>
        <dbReference type="PROSITE" id="PS50262"/>
    </source>
</evidence>
<keyword evidence="5 9" id="KW-0297">G-protein coupled receptor</keyword>
<feature type="transmembrane region" description="Helical" evidence="11">
    <location>
        <begin position="636"/>
        <end position="655"/>
    </location>
</feature>
<dbReference type="AlphaFoldDB" id="G7YNE6"/>
<feature type="transmembrane region" description="Helical" evidence="11">
    <location>
        <begin position="56"/>
        <end position="76"/>
    </location>
</feature>
<dbReference type="PANTHER" id="PTHR24248:SF200">
    <property type="entry name" value="5-HYDROXYTRYPTAMINE RECEPTOR 1B-LIKE ISOFORM X1"/>
    <property type="match status" value="1"/>
</dbReference>
<dbReference type="PRINTS" id="PR00237">
    <property type="entry name" value="GPCRRHODOPSN"/>
</dbReference>
<dbReference type="SUPFAM" id="SSF81321">
    <property type="entry name" value="Family A G protein-coupled receptor-like"/>
    <property type="match status" value="1"/>
</dbReference>
<evidence type="ECO:0000313" key="13">
    <source>
        <dbReference type="EMBL" id="GAA54477.1"/>
    </source>
</evidence>
<dbReference type="InterPro" id="IPR000276">
    <property type="entry name" value="GPCR_Rhodpsn"/>
</dbReference>
<keyword evidence="2" id="KW-1003">Cell membrane</keyword>
<organism evidence="13 14">
    <name type="scientific">Clonorchis sinensis</name>
    <name type="common">Chinese liver fluke</name>
    <dbReference type="NCBI Taxonomy" id="79923"/>
    <lineage>
        <taxon>Eukaryota</taxon>
        <taxon>Metazoa</taxon>
        <taxon>Spiralia</taxon>
        <taxon>Lophotrochozoa</taxon>
        <taxon>Platyhelminthes</taxon>
        <taxon>Trematoda</taxon>
        <taxon>Digenea</taxon>
        <taxon>Opisthorchiida</taxon>
        <taxon>Opisthorchiata</taxon>
        <taxon>Opisthorchiidae</taxon>
        <taxon>Clonorchis</taxon>
    </lineage>
</organism>
<evidence type="ECO:0000256" key="7">
    <source>
        <dbReference type="ARBA" id="ARBA00023170"/>
    </source>
</evidence>
<accession>G7YNE6</accession>
<evidence type="ECO:0000256" key="3">
    <source>
        <dbReference type="ARBA" id="ARBA00022692"/>
    </source>
</evidence>
<evidence type="ECO:0000256" key="9">
    <source>
        <dbReference type="RuleBase" id="RU000688"/>
    </source>
</evidence>
<evidence type="ECO:0000313" key="14">
    <source>
        <dbReference type="Proteomes" id="UP000008909"/>
    </source>
</evidence>
<feature type="transmembrane region" description="Helical" evidence="11">
    <location>
        <begin position="20"/>
        <end position="49"/>
    </location>
</feature>
<evidence type="ECO:0000256" key="1">
    <source>
        <dbReference type="ARBA" id="ARBA00004651"/>
    </source>
</evidence>
<keyword evidence="3 9" id="KW-0812">Transmembrane</keyword>
<dbReference type="GO" id="GO:0005886">
    <property type="term" value="C:plasma membrane"/>
    <property type="evidence" value="ECO:0007669"/>
    <property type="project" value="UniProtKB-SubCell"/>
</dbReference>
<keyword evidence="4 11" id="KW-1133">Transmembrane helix</keyword>
<keyword evidence="6 11" id="KW-0472">Membrane</keyword>
<feature type="transmembrane region" description="Helical" evidence="11">
    <location>
        <begin position="184"/>
        <end position="209"/>
    </location>
</feature>
<comment type="similarity">
    <text evidence="9">Belongs to the G-protein coupled receptor 1 family.</text>
</comment>
<name>G7YNE6_CLOSI</name>
<dbReference type="GO" id="GO:0071880">
    <property type="term" value="P:adenylate cyclase-activating adrenergic receptor signaling pathway"/>
    <property type="evidence" value="ECO:0007669"/>
    <property type="project" value="TreeGrafter"/>
</dbReference>
<dbReference type="InterPro" id="IPR017452">
    <property type="entry name" value="GPCR_Rhodpsn_7TM"/>
</dbReference>
<evidence type="ECO:0000256" key="11">
    <source>
        <dbReference type="SAM" id="Phobius"/>
    </source>
</evidence>
<feature type="region of interest" description="Disordered" evidence="10">
    <location>
        <begin position="324"/>
        <end position="376"/>
    </location>
</feature>
<protein>
    <submittedName>
        <fullName evidence="13">5-hydroxytryptamine receptor 1</fullName>
    </submittedName>
</protein>
<evidence type="ECO:0000256" key="8">
    <source>
        <dbReference type="ARBA" id="ARBA00023224"/>
    </source>
</evidence>
<evidence type="ECO:0000256" key="2">
    <source>
        <dbReference type="ARBA" id="ARBA00022475"/>
    </source>
</evidence>
<dbReference type="GO" id="GO:0043410">
    <property type="term" value="P:positive regulation of MAPK cascade"/>
    <property type="evidence" value="ECO:0007669"/>
    <property type="project" value="TreeGrafter"/>
</dbReference>
<feature type="domain" description="G-protein coupled receptors family 1 profile" evidence="12">
    <location>
        <begin position="39"/>
        <end position="652"/>
    </location>
</feature>
<feature type="compositionally biased region" description="Basic and acidic residues" evidence="10">
    <location>
        <begin position="424"/>
        <end position="433"/>
    </location>
</feature>
<evidence type="ECO:0000256" key="4">
    <source>
        <dbReference type="ARBA" id="ARBA00022989"/>
    </source>
</evidence>
<reference evidence="13" key="1">
    <citation type="journal article" date="2011" name="Genome Biol.">
        <title>The draft genome of the carcinogenic human liver fluke Clonorchis sinensis.</title>
        <authorList>
            <person name="Wang X."/>
            <person name="Chen W."/>
            <person name="Huang Y."/>
            <person name="Sun J."/>
            <person name="Men J."/>
            <person name="Liu H."/>
            <person name="Luo F."/>
            <person name="Guo L."/>
            <person name="Lv X."/>
            <person name="Deng C."/>
            <person name="Zhou C."/>
            <person name="Fan Y."/>
            <person name="Li X."/>
            <person name="Huang L."/>
            <person name="Hu Y."/>
            <person name="Liang C."/>
            <person name="Hu X."/>
            <person name="Xu J."/>
            <person name="Yu X."/>
        </authorList>
    </citation>
    <scope>NUCLEOTIDE SEQUENCE [LARGE SCALE GENOMIC DNA]</scope>
    <source>
        <strain evidence="13">Henan</strain>
    </source>
</reference>
<evidence type="ECO:0000256" key="6">
    <source>
        <dbReference type="ARBA" id="ARBA00023136"/>
    </source>
</evidence>
<gene>
    <name evidence="13" type="ORF">CLF_103340</name>
</gene>
<dbReference type="EMBL" id="DF143895">
    <property type="protein sequence ID" value="GAA54477.1"/>
    <property type="molecule type" value="Genomic_DNA"/>
</dbReference>
<dbReference type="Pfam" id="PF00001">
    <property type="entry name" value="7tm_1"/>
    <property type="match status" value="1"/>
</dbReference>
<reference key="2">
    <citation type="submission" date="2011-10" db="EMBL/GenBank/DDBJ databases">
        <title>The genome and transcriptome sequence of Clonorchis sinensis provide insights into the carcinogenic liver fluke.</title>
        <authorList>
            <person name="Wang X."/>
            <person name="Huang Y."/>
            <person name="Chen W."/>
            <person name="Liu H."/>
            <person name="Guo L."/>
            <person name="Chen Y."/>
            <person name="Luo F."/>
            <person name="Zhou W."/>
            <person name="Sun J."/>
            <person name="Mao Q."/>
            <person name="Liang P."/>
            <person name="Zhou C."/>
            <person name="Tian Y."/>
            <person name="Men J."/>
            <person name="Lv X."/>
            <person name="Huang L."/>
            <person name="Zhou J."/>
            <person name="Hu Y."/>
            <person name="Li R."/>
            <person name="Zhang F."/>
            <person name="Lei H."/>
            <person name="Li X."/>
            <person name="Hu X."/>
            <person name="Liang C."/>
            <person name="Xu J."/>
            <person name="Wu Z."/>
            <person name="Yu X."/>
        </authorList>
    </citation>
    <scope>NUCLEOTIDE SEQUENCE</scope>
    <source>
        <strain>Henan</strain>
    </source>
</reference>
<dbReference type="PROSITE" id="PS00237">
    <property type="entry name" value="G_PROTEIN_RECEP_F1_1"/>
    <property type="match status" value="1"/>
</dbReference>
<dbReference type="Proteomes" id="UP000008909">
    <property type="component" value="Unassembled WGS sequence"/>
</dbReference>
<keyword evidence="8 9" id="KW-0807">Transducer</keyword>
<keyword evidence="14" id="KW-1185">Reference proteome</keyword>
<dbReference type="Gene3D" id="1.20.1070.10">
    <property type="entry name" value="Rhodopsin 7-helix transmembrane proteins"/>
    <property type="match status" value="2"/>
</dbReference>
<sequence length="678" mass="76854">MMNLSVVIDQPIFQTRLGWTHFWLTLVILGSLILCTIVGNVFVVAAILLEKHLQGVSNYLILSLAVADLMVATLPMPISAVSEVSLDWWLGESICDFWICSDVLCCTASILHLVGIALDRYWAVTNAEYFRRRTAQRIGIMIAAFWFLSLVISLPARFDYARITNWINGVSTNMTEVCSINKEYGYTIFSTVGAFYVPMLFMIGIYARIYTVARSRIRKSAFRKPYCASKLASRPHVPKIQVEGNNAQRPSSIDRLLKCCHSCYKKPPMSNYLEPGCGHTEHTYLTNQLSATVSSHAYHSSSNTELNRMNGWRSNPAKDVIKSLDDLTNVATPPDQKSTDPSDCDEKQSKPIVTTQEMRPKESSLPQSTVDSNPEEPLFTDRRLSIFHKHYWNGVCHSAPSSWYNIKSLDSPTIYSTNSGDDSSESRTDRSDDPGDWSSSSSEIQKRSKHSSTTLDWYNTKYKGALCQLFRSLLRRNSCNRQQMTRWKLARRGLSENAAEFWQASPNFREKYGDAKQMVKESKVTPNSLIRASAASLLLAGPCLPSPLALEAQQHSETHHQKSADETPPVCTQIELSATAAALRRERIENKRERKAVMTLAIITGCFMLCWLPFFINALVSPFYEKWQPSRATGDIILWLGYSNSLLNPVIYTIFSPDFRGAFRKILFGRYYRWSRER</sequence>